<dbReference type="SUPFAM" id="SSF69279">
    <property type="entry name" value="Phage tail proteins"/>
    <property type="match status" value="1"/>
</dbReference>
<proteinExistence type="inferred from homology"/>
<dbReference type="NCBIfam" id="TIGR03361">
    <property type="entry name" value="VI_Rhs_Vgr"/>
    <property type="match status" value="1"/>
</dbReference>
<reference evidence="4 5" key="1">
    <citation type="submission" date="2018-06" db="EMBL/GenBank/DDBJ databases">
        <title>Genomic Encyclopedia of Type Strains, Phase III (KMG-III): the genomes of soil and plant-associated and newly described type strains.</title>
        <authorList>
            <person name="Whitman W."/>
        </authorList>
    </citation>
    <scope>NUCLEOTIDE SEQUENCE [LARGE SCALE GENOMIC DNA]</scope>
    <source>
        <strain evidence="4 5">JC5</strain>
    </source>
</reference>
<dbReference type="InterPro" id="IPR037026">
    <property type="entry name" value="Vgr_OB-fold_dom_sf"/>
</dbReference>
<evidence type="ECO:0000313" key="4">
    <source>
        <dbReference type="EMBL" id="PYE54313.1"/>
    </source>
</evidence>
<feature type="domain" description="Gp5/Type VI secretion system Vgr C-terminal trimerisation" evidence="3">
    <location>
        <begin position="165"/>
        <end position="267"/>
    </location>
</feature>
<comment type="similarity">
    <text evidence="1">Belongs to the VgrG protein family.</text>
</comment>
<dbReference type="EMBL" id="QJSY01000050">
    <property type="protein sequence ID" value="PYE54313.1"/>
    <property type="molecule type" value="Genomic_DNA"/>
</dbReference>
<name>A0ABX5PI30_9GAMM</name>
<keyword evidence="5" id="KW-1185">Reference proteome</keyword>
<dbReference type="PANTHER" id="PTHR32305:SF11">
    <property type="entry name" value="TYPE VI SECRETION SYSTEM SPIKE PROTEIN VGRG3"/>
    <property type="match status" value="1"/>
</dbReference>
<dbReference type="InterPro" id="IPR006531">
    <property type="entry name" value="Gp5/Vgr_OB"/>
</dbReference>
<dbReference type="Gene3D" id="2.40.50.230">
    <property type="entry name" value="Gp5 N-terminal domain"/>
    <property type="match status" value="1"/>
</dbReference>
<dbReference type="Gene3D" id="2.30.110.50">
    <property type="match status" value="1"/>
</dbReference>
<accession>A0ABX5PI30</accession>
<evidence type="ECO:0000259" key="2">
    <source>
        <dbReference type="Pfam" id="PF04717"/>
    </source>
</evidence>
<dbReference type="Pfam" id="PF22178">
    <property type="entry name" value="Gp5_trimer_C"/>
    <property type="match status" value="1"/>
</dbReference>
<organism evidence="4 5">
    <name type="scientific">Shewanella chilikensis</name>
    <dbReference type="NCBI Taxonomy" id="558541"/>
    <lineage>
        <taxon>Bacteria</taxon>
        <taxon>Pseudomonadati</taxon>
        <taxon>Pseudomonadota</taxon>
        <taxon>Gammaproteobacteria</taxon>
        <taxon>Alteromonadales</taxon>
        <taxon>Shewanellaceae</taxon>
        <taxon>Shewanella</taxon>
    </lineage>
</organism>
<dbReference type="Pfam" id="PF04717">
    <property type="entry name" value="Phage_base_V"/>
    <property type="match status" value="1"/>
</dbReference>
<evidence type="ECO:0000256" key="1">
    <source>
        <dbReference type="ARBA" id="ARBA00005558"/>
    </source>
</evidence>
<sequence>AEHPDTAFNRDWLLVAVKHHGVQGAAAEETNNTTPTQYQNGFHAIEGNLPWLAMPKTKPLVTGPHMATVVGPKNEEIFCDKYGRVKVQFPWDRYGQANEQSSCWIRVSQGWAGGQYGFMAVPRIGHEVIVSFLEGDPDQPIITGRTYHAANPVPYVLPTNKTKTVLKTQTHKGPGFNELSFEDAAENQLIYLHAQKDHKLEINHDQHYQVGNDREKHIGRDQRLNVGQDEFLEIGRDQQALIGQDQKLEVTRDRQTLIKRHYRLEVMDRRHEYSRANHDLEVGGHYTQKVEGKVLLEAGESVLVHTKSLTLNGSEKVTIQGPGGKILIDSGGITLEAPNIKLKGPVAVTTGAKPQLATLKSAAEEGNPIVDLCPDCGE</sequence>
<dbReference type="InterPro" id="IPR050708">
    <property type="entry name" value="T6SS_VgrG/RHS"/>
</dbReference>
<feature type="domain" description="Gp5/Type VI secretion system Vgr protein OB-fold" evidence="2">
    <location>
        <begin position="80"/>
        <end position="147"/>
    </location>
</feature>
<dbReference type="InterPro" id="IPR017847">
    <property type="entry name" value="T6SS_RhsGE_Vgr_subset"/>
</dbReference>
<dbReference type="SUPFAM" id="SSF69255">
    <property type="entry name" value="gp5 N-terminal domain-like"/>
    <property type="match status" value="1"/>
</dbReference>
<dbReference type="SUPFAM" id="SSF69349">
    <property type="entry name" value="Phage fibre proteins"/>
    <property type="match status" value="1"/>
</dbReference>
<protein>
    <submittedName>
        <fullName evidence="4">Rhs element Vgr protein</fullName>
    </submittedName>
</protein>
<dbReference type="InterPro" id="IPR054030">
    <property type="entry name" value="Gp5_Vgr_C"/>
</dbReference>
<dbReference type="NCBIfam" id="TIGR01646">
    <property type="entry name" value="vgr_GE"/>
    <property type="match status" value="1"/>
</dbReference>
<comment type="caution">
    <text evidence="4">The sequence shown here is derived from an EMBL/GenBank/DDBJ whole genome shotgun (WGS) entry which is preliminary data.</text>
</comment>
<dbReference type="RefSeq" id="WP_146226025.1">
    <property type="nucleotide sequence ID" value="NZ_QJSY01000050.1"/>
</dbReference>
<feature type="non-terminal residue" evidence="4">
    <location>
        <position position="1"/>
    </location>
</feature>
<dbReference type="PANTHER" id="PTHR32305">
    <property type="match status" value="1"/>
</dbReference>
<dbReference type="InterPro" id="IPR006533">
    <property type="entry name" value="T6SS_Vgr_RhsGE"/>
</dbReference>
<dbReference type="Proteomes" id="UP000247584">
    <property type="component" value="Unassembled WGS sequence"/>
</dbReference>
<gene>
    <name evidence="4" type="ORF">C8J23_15029</name>
</gene>
<evidence type="ECO:0000313" key="5">
    <source>
        <dbReference type="Proteomes" id="UP000247584"/>
    </source>
</evidence>
<evidence type="ECO:0000259" key="3">
    <source>
        <dbReference type="Pfam" id="PF22178"/>
    </source>
</evidence>